<dbReference type="SUPFAM" id="SSF52047">
    <property type="entry name" value="RNI-like"/>
    <property type="match status" value="1"/>
</dbReference>
<dbReference type="HOGENOM" id="CLU_000837_8_6_1"/>
<dbReference type="InterPro" id="IPR032675">
    <property type="entry name" value="LRR_dom_sf"/>
</dbReference>
<organism evidence="2 3">
    <name type="scientific">Setaria italica</name>
    <name type="common">Foxtail millet</name>
    <name type="synonym">Panicum italicum</name>
    <dbReference type="NCBI Taxonomy" id="4555"/>
    <lineage>
        <taxon>Eukaryota</taxon>
        <taxon>Viridiplantae</taxon>
        <taxon>Streptophyta</taxon>
        <taxon>Embryophyta</taxon>
        <taxon>Tracheophyta</taxon>
        <taxon>Spermatophyta</taxon>
        <taxon>Magnoliopsida</taxon>
        <taxon>Liliopsida</taxon>
        <taxon>Poales</taxon>
        <taxon>Poaceae</taxon>
        <taxon>PACMAD clade</taxon>
        <taxon>Panicoideae</taxon>
        <taxon>Panicodae</taxon>
        <taxon>Paniceae</taxon>
        <taxon>Cenchrinae</taxon>
        <taxon>Setaria</taxon>
    </lineage>
</organism>
<proteinExistence type="predicted"/>
<dbReference type="InterPro" id="IPR056789">
    <property type="entry name" value="LRR_R13L1-DRL21"/>
</dbReference>
<reference evidence="2" key="2">
    <citation type="submission" date="2018-08" db="UniProtKB">
        <authorList>
            <consortium name="EnsemblPlants"/>
        </authorList>
    </citation>
    <scope>IDENTIFICATION</scope>
    <source>
        <strain evidence="2">Yugu1</strain>
    </source>
</reference>
<evidence type="ECO:0000259" key="1">
    <source>
        <dbReference type="Pfam" id="PF25019"/>
    </source>
</evidence>
<dbReference type="InParanoid" id="K3ZM02"/>
<reference evidence="3" key="1">
    <citation type="journal article" date="2012" name="Nat. Biotechnol.">
        <title>Reference genome sequence of the model plant Setaria.</title>
        <authorList>
            <person name="Bennetzen J.L."/>
            <person name="Schmutz J."/>
            <person name="Wang H."/>
            <person name="Percifield R."/>
            <person name="Hawkins J."/>
            <person name="Pontaroli A.C."/>
            <person name="Estep M."/>
            <person name="Feng L."/>
            <person name="Vaughn J.N."/>
            <person name="Grimwood J."/>
            <person name="Jenkins J."/>
            <person name="Barry K."/>
            <person name="Lindquist E."/>
            <person name="Hellsten U."/>
            <person name="Deshpande S."/>
            <person name="Wang X."/>
            <person name="Wu X."/>
            <person name="Mitros T."/>
            <person name="Triplett J."/>
            <person name="Yang X."/>
            <person name="Ye C.Y."/>
            <person name="Mauro-Herrera M."/>
            <person name="Wang L."/>
            <person name="Li P."/>
            <person name="Sharma M."/>
            <person name="Sharma R."/>
            <person name="Ronald P.C."/>
            <person name="Panaud O."/>
            <person name="Kellogg E.A."/>
            <person name="Brutnell T.P."/>
            <person name="Doust A.N."/>
            <person name="Tuskan G.A."/>
            <person name="Rokhsar D."/>
            <person name="Devos K.M."/>
        </authorList>
    </citation>
    <scope>NUCLEOTIDE SEQUENCE [LARGE SCALE GENOMIC DNA]</scope>
    <source>
        <strain evidence="3">cv. Yugu1</strain>
    </source>
</reference>
<name>K3ZM02_SETIT</name>
<accession>K3ZM02</accession>
<feature type="domain" description="R13L1/DRL21-like LRR repeat region" evidence="1">
    <location>
        <begin position="149"/>
        <end position="269"/>
    </location>
</feature>
<dbReference type="AlphaFoldDB" id="K3ZM02"/>
<dbReference type="EnsemblPlants" id="KQK93760">
    <property type="protein sequence ID" value="KQK93760"/>
    <property type="gene ID" value="SETIT_027614mg"/>
</dbReference>
<dbReference type="Gene3D" id="3.80.10.10">
    <property type="entry name" value="Ribonuclease Inhibitor"/>
    <property type="match status" value="1"/>
</dbReference>
<dbReference type="Pfam" id="PF25019">
    <property type="entry name" value="LRR_R13L1-DRL21"/>
    <property type="match status" value="1"/>
</dbReference>
<dbReference type="Proteomes" id="UP000004995">
    <property type="component" value="Unassembled WGS sequence"/>
</dbReference>
<dbReference type="Gramene" id="KQK93760">
    <property type="protein sequence ID" value="KQK93760"/>
    <property type="gene ID" value="SETIT_027614mg"/>
</dbReference>
<keyword evidence="3" id="KW-1185">Reference proteome</keyword>
<evidence type="ECO:0000313" key="2">
    <source>
        <dbReference type="EnsemblPlants" id="KQK93760"/>
    </source>
</evidence>
<sequence length="414" mass="46525">MKFFFLTAQSINCVKQDDCVHGADDLSCDQNGMSKMILGGYKLVQQLVKCSIYGNNLVNWCTIQYEARDEALIAHKSEANLTNKLINSQNIIRLSLETKESESNELGWSSLQSHISLRTLILVGPVKDQTSLKTLSGINNIPRSFCGLTNLSLQLCGLEDVSCSSFSIKTRLGEKLHLRYLSLICTTRNGDTHRLVKEEEQQQMEKVFDELCPPPCLEKLRIKRELFYELIRGYFGQRLPRWMMSTAIAPLGSLRILTMEDLPCCIELPGGFAPAIKRVGAEFLLPHHHENPSSVQSLGSDLEIQLSTCSGLEKISNLPKLQNLGISRCPRLKALEGLPALERLELEDYDMETLPGYLQDVNPSHLQIVCNVSLLTIQRKWYVKYTIDPFSFKTNISISADALLVILSIQGHPL</sequence>
<dbReference type="EMBL" id="AGNK02004657">
    <property type="status" value="NOT_ANNOTATED_CDS"/>
    <property type="molecule type" value="Genomic_DNA"/>
</dbReference>
<dbReference type="eggNOG" id="KOG4658">
    <property type="taxonomic scope" value="Eukaryota"/>
</dbReference>
<evidence type="ECO:0000313" key="3">
    <source>
        <dbReference type="Proteomes" id="UP000004995"/>
    </source>
</evidence>
<protein>
    <recommendedName>
        <fullName evidence="1">R13L1/DRL21-like LRR repeat region domain-containing protein</fullName>
    </recommendedName>
</protein>